<feature type="transmembrane region" description="Helical" evidence="7">
    <location>
        <begin position="173"/>
        <end position="191"/>
    </location>
</feature>
<proteinExistence type="predicted"/>
<keyword evidence="3" id="KW-1003">Cell membrane</keyword>
<evidence type="ECO:0000259" key="8">
    <source>
        <dbReference type="PROSITE" id="PS50850"/>
    </source>
</evidence>
<dbReference type="InterPro" id="IPR036259">
    <property type="entry name" value="MFS_trans_sf"/>
</dbReference>
<gene>
    <name evidence="9" type="ORF">IQ16_06106</name>
</gene>
<feature type="transmembrane region" description="Helical" evidence="7">
    <location>
        <begin position="53"/>
        <end position="76"/>
    </location>
</feature>
<dbReference type="PANTHER" id="PTHR23517:SF2">
    <property type="entry name" value="MULTIDRUG RESISTANCE PROTEIN MDTH"/>
    <property type="match status" value="1"/>
</dbReference>
<evidence type="ECO:0000256" key="2">
    <source>
        <dbReference type="ARBA" id="ARBA00022448"/>
    </source>
</evidence>
<protein>
    <submittedName>
        <fullName evidence="9">Putative MFS family arabinose efflux permease</fullName>
    </submittedName>
</protein>
<dbReference type="InterPro" id="IPR011701">
    <property type="entry name" value="MFS"/>
</dbReference>
<dbReference type="EMBL" id="VLLA01000019">
    <property type="protein sequence ID" value="TWI63797.1"/>
    <property type="molecule type" value="Genomic_DNA"/>
</dbReference>
<dbReference type="GO" id="GO:0022857">
    <property type="term" value="F:transmembrane transporter activity"/>
    <property type="evidence" value="ECO:0007669"/>
    <property type="project" value="InterPro"/>
</dbReference>
<dbReference type="InterPro" id="IPR020846">
    <property type="entry name" value="MFS_dom"/>
</dbReference>
<dbReference type="PROSITE" id="PS50850">
    <property type="entry name" value="MFS"/>
    <property type="match status" value="1"/>
</dbReference>
<comment type="caution">
    <text evidence="9">The sequence shown here is derived from an EMBL/GenBank/DDBJ whole genome shotgun (WGS) entry which is preliminary data.</text>
</comment>
<feature type="domain" description="Major facilitator superfamily (MFS) profile" evidence="8">
    <location>
        <begin position="18"/>
        <end position="397"/>
    </location>
</feature>
<feature type="transmembrane region" description="Helical" evidence="7">
    <location>
        <begin position="218"/>
        <end position="241"/>
    </location>
</feature>
<keyword evidence="10" id="KW-1185">Reference proteome</keyword>
<evidence type="ECO:0000256" key="4">
    <source>
        <dbReference type="ARBA" id="ARBA00022692"/>
    </source>
</evidence>
<keyword evidence="4 7" id="KW-0812">Transmembrane</keyword>
<accession>A0A562R419</accession>
<feature type="transmembrane region" description="Helical" evidence="7">
    <location>
        <begin position="105"/>
        <end position="122"/>
    </location>
</feature>
<evidence type="ECO:0000313" key="10">
    <source>
        <dbReference type="Proteomes" id="UP000316291"/>
    </source>
</evidence>
<dbReference type="AlphaFoldDB" id="A0A562R419"/>
<dbReference type="InterPro" id="IPR050171">
    <property type="entry name" value="MFS_Transporters"/>
</dbReference>
<dbReference type="GO" id="GO:0005886">
    <property type="term" value="C:plasma membrane"/>
    <property type="evidence" value="ECO:0007669"/>
    <property type="project" value="UniProtKB-SubCell"/>
</dbReference>
<dbReference type="RefSeq" id="WP_018643952.1">
    <property type="nucleotide sequence ID" value="NZ_VLLA01000019.1"/>
</dbReference>
<evidence type="ECO:0000313" key="9">
    <source>
        <dbReference type="EMBL" id="TWI63797.1"/>
    </source>
</evidence>
<feature type="transmembrane region" description="Helical" evidence="7">
    <location>
        <begin position="371"/>
        <end position="392"/>
    </location>
</feature>
<feature type="transmembrane region" description="Helical" evidence="7">
    <location>
        <begin position="12"/>
        <end position="33"/>
    </location>
</feature>
<evidence type="ECO:0000256" key="6">
    <source>
        <dbReference type="ARBA" id="ARBA00023136"/>
    </source>
</evidence>
<evidence type="ECO:0000256" key="7">
    <source>
        <dbReference type="SAM" id="Phobius"/>
    </source>
</evidence>
<feature type="transmembrane region" description="Helical" evidence="7">
    <location>
        <begin position="253"/>
        <end position="271"/>
    </location>
</feature>
<keyword evidence="5 7" id="KW-1133">Transmembrane helix</keyword>
<evidence type="ECO:0000256" key="1">
    <source>
        <dbReference type="ARBA" id="ARBA00004651"/>
    </source>
</evidence>
<name>A0A562R419_9BRAD</name>
<feature type="transmembrane region" description="Helical" evidence="7">
    <location>
        <begin position="283"/>
        <end position="301"/>
    </location>
</feature>
<dbReference type="PANTHER" id="PTHR23517">
    <property type="entry name" value="RESISTANCE PROTEIN MDTM, PUTATIVE-RELATED-RELATED"/>
    <property type="match status" value="1"/>
</dbReference>
<comment type="subcellular location">
    <subcellularLocation>
        <location evidence="1">Cell membrane</location>
        <topology evidence="1">Multi-pass membrane protein</topology>
    </subcellularLocation>
</comment>
<dbReference type="Pfam" id="PF07690">
    <property type="entry name" value="MFS_1"/>
    <property type="match status" value="1"/>
</dbReference>
<feature type="transmembrane region" description="Helical" evidence="7">
    <location>
        <begin position="307"/>
        <end position="326"/>
    </location>
</feature>
<dbReference type="Gene3D" id="1.20.1250.20">
    <property type="entry name" value="MFS general substrate transporter like domains"/>
    <property type="match status" value="2"/>
</dbReference>
<dbReference type="Proteomes" id="UP000316291">
    <property type="component" value="Unassembled WGS sequence"/>
</dbReference>
<sequence>MQSILRRGSALYAGLGPGVFTLAGFALLNALSMSSNSFLSLYLTAHRHIEASVVGQLISLRGLAAIVGAYIIGYVIDYGGPRKTLAAAYVLCAAGYLTLATSGTAAVVGGALVAVALARTAFRPAYNVHLSSITAESDRGRAYSLFVMGLNGGSALASSIGGMIMSIVPAAVFMWDAALCLVAASVAVVLLRSQYPVPEQKQAQVLEEKSQRGTRNEFLILCALYFFIEISESLSFFALPIRIVNELGYSPNIWGYMMAALGISVFSLSLLASNYAKRHDQRWVIMISCIAMCLGLAVAGLASSSALLALGWLAFCIAQVFVYPALMQRLLSTIGDNNKARSISFYYSWSSVAATVGPLLAGWAISDQSAVRVPVFCALAAGVCGILGALLLSSKHRSESVVT</sequence>
<feature type="transmembrane region" description="Helical" evidence="7">
    <location>
        <begin position="143"/>
        <end position="167"/>
    </location>
</feature>
<evidence type="ECO:0000256" key="3">
    <source>
        <dbReference type="ARBA" id="ARBA00022475"/>
    </source>
</evidence>
<dbReference type="SUPFAM" id="SSF103473">
    <property type="entry name" value="MFS general substrate transporter"/>
    <property type="match status" value="1"/>
</dbReference>
<organism evidence="9 10">
    <name type="scientific">Bradyrhizobium huanghuaihaiense</name>
    <dbReference type="NCBI Taxonomy" id="990078"/>
    <lineage>
        <taxon>Bacteria</taxon>
        <taxon>Pseudomonadati</taxon>
        <taxon>Pseudomonadota</taxon>
        <taxon>Alphaproteobacteria</taxon>
        <taxon>Hyphomicrobiales</taxon>
        <taxon>Nitrobacteraceae</taxon>
        <taxon>Bradyrhizobium</taxon>
    </lineage>
</organism>
<feature type="transmembrane region" description="Helical" evidence="7">
    <location>
        <begin position="346"/>
        <end position="365"/>
    </location>
</feature>
<reference evidence="9 10" key="1">
    <citation type="journal article" date="2015" name="Stand. Genomic Sci.">
        <title>Genomic Encyclopedia of Bacterial and Archaeal Type Strains, Phase III: the genomes of soil and plant-associated and newly described type strains.</title>
        <authorList>
            <person name="Whitman W.B."/>
            <person name="Woyke T."/>
            <person name="Klenk H.P."/>
            <person name="Zhou Y."/>
            <person name="Lilburn T.G."/>
            <person name="Beck B.J."/>
            <person name="De Vos P."/>
            <person name="Vandamme P."/>
            <person name="Eisen J.A."/>
            <person name="Garrity G."/>
            <person name="Hugenholtz P."/>
            <person name="Kyrpides N.C."/>
        </authorList>
    </citation>
    <scope>NUCLEOTIDE SEQUENCE [LARGE SCALE GENOMIC DNA]</scope>
    <source>
        <strain evidence="9 10">CGMCC 1.10948</strain>
    </source>
</reference>
<keyword evidence="2" id="KW-0813">Transport</keyword>
<keyword evidence="6 7" id="KW-0472">Membrane</keyword>
<evidence type="ECO:0000256" key="5">
    <source>
        <dbReference type="ARBA" id="ARBA00022989"/>
    </source>
</evidence>